<sequence>MNPSAESYSPELDALLAAAARPAPEDPRARERALTAFRAAREEGALRAPARPEDDWRPGEKRGRRPFKVVLGAFTASVALGGAALAAGVVPEPFGRGEEPAPAVGSAAGLPSPDAGTGLPPRASSAAPSGAPGTGGSSRAPDGRPTPAEDEEARCRAYESVGGRGRALDSAAWQQLQQAAGGPDEVAEYCGELLHGGGSGSGRGSAAATAGVTVPDPQETAQPGEPVRDDGRDGGGGTGDDAVDGGGRESAGRSGGS</sequence>
<gene>
    <name evidence="3" type="ORF">GCM10010406_37600</name>
</gene>
<name>A0ABN3MBA9_9ACTN</name>
<keyword evidence="2" id="KW-1133">Transmembrane helix</keyword>
<feature type="compositionally biased region" description="Basic and acidic residues" evidence="1">
    <location>
        <begin position="40"/>
        <end position="61"/>
    </location>
</feature>
<feature type="region of interest" description="Disordered" evidence="1">
    <location>
        <begin position="91"/>
        <end position="169"/>
    </location>
</feature>
<proteinExistence type="predicted"/>
<keyword evidence="4" id="KW-1185">Reference proteome</keyword>
<keyword evidence="2" id="KW-0472">Membrane</keyword>
<feature type="compositionally biased region" description="Gly residues" evidence="1">
    <location>
        <begin position="194"/>
        <end position="203"/>
    </location>
</feature>
<comment type="caution">
    <text evidence="3">The sequence shown here is derived from an EMBL/GenBank/DDBJ whole genome shotgun (WGS) entry which is preliminary data.</text>
</comment>
<feature type="compositionally biased region" description="Gly residues" evidence="1">
    <location>
        <begin position="234"/>
        <end position="245"/>
    </location>
</feature>
<reference evidence="3 4" key="1">
    <citation type="journal article" date="2019" name="Int. J. Syst. Evol. Microbiol.">
        <title>The Global Catalogue of Microorganisms (GCM) 10K type strain sequencing project: providing services to taxonomists for standard genome sequencing and annotation.</title>
        <authorList>
            <consortium name="The Broad Institute Genomics Platform"/>
            <consortium name="The Broad Institute Genome Sequencing Center for Infectious Disease"/>
            <person name="Wu L."/>
            <person name="Ma J."/>
        </authorList>
    </citation>
    <scope>NUCLEOTIDE SEQUENCE [LARGE SCALE GENOMIC DNA]</scope>
    <source>
        <strain evidence="3 4">JCM 6307</strain>
    </source>
</reference>
<protein>
    <submittedName>
        <fullName evidence="3">Uncharacterized protein</fullName>
    </submittedName>
</protein>
<evidence type="ECO:0000313" key="3">
    <source>
        <dbReference type="EMBL" id="GAA2497570.1"/>
    </source>
</evidence>
<feature type="compositionally biased region" description="Low complexity" evidence="1">
    <location>
        <begin position="118"/>
        <end position="131"/>
    </location>
</feature>
<evidence type="ECO:0000256" key="2">
    <source>
        <dbReference type="SAM" id="Phobius"/>
    </source>
</evidence>
<organism evidence="3 4">
    <name type="scientific">Streptomyces thermolineatus</name>
    <dbReference type="NCBI Taxonomy" id="44033"/>
    <lineage>
        <taxon>Bacteria</taxon>
        <taxon>Bacillati</taxon>
        <taxon>Actinomycetota</taxon>
        <taxon>Actinomycetes</taxon>
        <taxon>Kitasatosporales</taxon>
        <taxon>Streptomycetaceae</taxon>
        <taxon>Streptomyces</taxon>
    </lineage>
</organism>
<evidence type="ECO:0000256" key="1">
    <source>
        <dbReference type="SAM" id="MobiDB-lite"/>
    </source>
</evidence>
<feature type="transmembrane region" description="Helical" evidence="2">
    <location>
        <begin position="69"/>
        <end position="90"/>
    </location>
</feature>
<dbReference type="RefSeq" id="WP_344384355.1">
    <property type="nucleotide sequence ID" value="NZ_BAAATA010000023.1"/>
</dbReference>
<accession>A0ABN3MBA9</accession>
<keyword evidence="2" id="KW-0812">Transmembrane</keyword>
<dbReference type="EMBL" id="BAAATA010000023">
    <property type="protein sequence ID" value="GAA2497570.1"/>
    <property type="molecule type" value="Genomic_DNA"/>
</dbReference>
<evidence type="ECO:0000313" key="4">
    <source>
        <dbReference type="Proteomes" id="UP001501358"/>
    </source>
</evidence>
<feature type="region of interest" description="Disordered" evidence="1">
    <location>
        <begin position="40"/>
        <end position="66"/>
    </location>
</feature>
<dbReference type="Proteomes" id="UP001501358">
    <property type="component" value="Unassembled WGS sequence"/>
</dbReference>
<feature type="region of interest" description="Disordered" evidence="1">
    <location>
        <begin position="192"/>
        <end position="257"/>
    </location>
</feature>